<dbReference type="PANTHER" id="PTHR12243">
    <property type="entry name" value="MADF DOMAIN TRANSCRIPTION FACTOR"/>
    <property type="match status" value="1"/>
</dbReference>
<dbReference type="STRING" id="451379.A0A0N5ABC0"/>
<sequence length="331" mass="38038">MQEDTRKSIQAALTNIGHPASNPTDDGLYYRTNERSQLGPAEVQVPGPSSAITEEHTEHFPWCDDMKERLISEFRARECLWNPSDVSYRNLRVKKQAIAEVAAKLSSAVGSTVSESEVHRQWNMLRDQYRRAKRTGKFQWRFSTLLNFLNFAELRKGNYNYMETSMVFLPSCGMKVHDDTNSDAVTALGRYKLEAAMEATKSDSEGCREVEPTDGTVLDEAMKMAEGDRTSESQSEEKFYSITRKRPASNDQNFEGDSFRSLEQYQLVTSRNTLTKPVTEDRFTYFGRMIEAKLRMIYGESREDAVRLERKISDAIFEKELEILGKNRCFN</sequence>
<dbReference type="Proteomes" id="UP000046393">
    <property type="component" value="Unplaced"/>
</dbReference>
<keyword evidence="3" id="KW-1185">Reference proteome</keyword>
<dbReference type="GO" id="GO:0005667">
    <property type="term" value="C:transcription regulator complex"/>
    <property type="evidence" value="ECO:0007669"/>
    <property type="project" value="TreeGrafter"/>
</dbReference>
<dbReference type="PROSITE" id="PS51029">
    <property type="entry name" value="MADF"/>
    <property type="match status" value="1"/>
</dbReference>
<dbReference type="SMART" id="SM00595">
    <property type="entry name" value="MADF"/>
    <property type="match status" value="1"/>
</dbReference>
<evidence type="ECO:0000259" key="2">
    <source>
        <dbReference type="PROSITE" id="PS51029"/>
    </source>
</evidence>
<accession>A0A0N5ABC0</accession>
<evidence type="ECO:0000313" key="4">
    <source>
        <dbReference type="WBParaSite" id="SMUV_0000144601-mRNA-1"/>
    </source>
</evidence>
<dbReference type="GO" id="GO:0006357">
    <property type="term" value="P:regulation of transcription by RNA polymerase II"/>
    <property type="evidence" value="ECO:0007669"/>
    <property type="project" value="TreeGrafter"/>
</dbReference>
<dbReference type="Pfam" id="PF10545">
    <property type="entry name" value="MADF_DNA_bdg"/>
    <property type="match status" value="1"/>
</dbReference>
<dbReference type="WBParaSite" id="SMUV_0000144601-mRNA-1">
    <property type="protein sequence ID" value="SMUV_0000144601-mRNA-1"/>
    <property type="gene ID" value="SMUV_0000144601"/>
</dbReference>
<reference evidence="4" key="1">
    <citation type="submission" date="2017-02" db="UniProtKB">
        <authorList>
            <consortium name="WormBaseParasite"/>
        </authorList>
    </citation>
    <scope>IDENTIFICATION</scope>
</reference>
<organism evidence="3 4">
    <name type="scientific">Syphacia muris</name>
    <dbReference type="NCBI Taxonomy" id="451379"/>
    <lineage>
        <taxon>Eukaryota</taxon>
        <taxon>Metazoa</taxon>
        <taxon>Ecdysozoa</taxon>
        <taxon>Nematoda</taxon>
        <taxon>Chromadorea</taxon>
        <taxon>Rhabditida</taxon>
        <taxon>Spirurina</taxon>
        <taxon>Oxyuridomorpha</taxon>
        <taxon>Oxyuroidea</taxon>
        <taxon>Oxyuridae</taxon>
        <taxon>Syphacia</taxon>
    </lineage>
</organism>
<evidence type="ECO:0000256" key="1">
    <source>
        <dbReference type="SAM" id="MobiDB-lite"/>
    </source>
</evidence>
<name>A0A0N5ABC0_9BILA</name>
<feature type="domain" description="MADF" evidence="2">
    <location>
        <begin position="69"/>
        <end position="154"/>
    </location>
</feature>
<dbReference type="GO" id="GO:0005634">
    <property type="term" value="C:nucleus"/>
    <property type="evidence" value="ECO:0007669"/>
    <property type="project" value="TreeGrafter"/>
</dbReference>
<dbReference type="PANTHER" id="PTHR12243:SF67">
    <property type="entry name" value="COREPRESSOR OF PANGOLIN, ISOFORM A-RELATED"/>
    <property type="match status" value="1"/>
</dbReference>
<dbReference type="InterPro" id="IPR039353">
    <property type="entry name" value="TF_Adf1"/>
</dbReference>
<dbReference type="InterPro" id="IPR006578">
    <property type="entry name" value="MADF-dom"/>
</dbReference>
<protein>
    <submittedName>
        <fullName evidence="4">MADF domain-containing protein</fullName>
    </submittedName>
</protein>
<feature type="compositionally biased region" description="Basic and acidic residues" evidence="1">
    <location>
        <begin position="225"/>
        <end position="239"/>
    </location>
</feature>
<evidence type="ECO:0000313" key="3">
    <source>
        <dbReference type="Proteomes" id="UP000046393"/>
    </source>
</evidence>
<proteinExistence type="predicted"/>
<feature type="region of interest" description="Disordered" evidence="1">
    <location>
        <begin position="225"/>
        <end position="256"/>
    </location>
</feature>
<dbReference type="AlphaFoldDB" id="A0A0N5ABC0"/>